<accession>A0A6A4WNU9</accession>
<dbReference type="Proteomes" id="UP000440578">
    <property type="component" value="Unassembled WGS sequence"/>
</dbReference>
<feature type="compositionally biased region" description="Low complexity" evidence="1">
    <location>
        <begin position="99"/>
        <end position="112"/>
    </location>
</feature>
<comment type="caution">
    <text evidence="2">The sequence shown here is derived from an EMBL/GenBank/DDBJ whole genome shotgun (WGS) entry which is preliminary data.</text>
</comment>
<dbReference type="AlphaFoldDB" id="A0A6A4WNU9"/>
<name>A0A6A4WNU9_AMPAM</name>
<gene>
    <name evidence="2" type="ORF">FJT64_024273</name>
</gene>
<feature type="region of interest" description="Disordered" evidence="1">
    <location>
        <begin position="1"/>
        <end position="40"/>
    </location>
</feature>
<organism evidence="2 3">
    <name type="scientific">Amphibalanus amphitrite</name>
    <name type="common">Striped barnacle</name>
    <name type="synonym">Balanus amphitrite</name>
    <dbReference type="NCBI Taxonomy" id="1232801"/>
    <lineage>
        <taxon>Eukaryota</taxon>
        <taxon>Metazoa</taxon>
        <taxon>Ecdysozoa</taxon>
        <taxon>Arthropoda</taxon>
        <taxon>Crustacea</taxon>
        <taxon>Multicrustacea</taxon>
        <taxon>Cirripedia</taxon>
        <taxon>Thoracica</taxon>
        <taxon>Thoracicalcarea</taxon>
        <taxon>Balanomorpha</taxon>
        <taxon>Balanoidea</taxon>
        <taxon>Balanidae</taxon>
        <taxon>Amphibalaninae</taxon>
        <taxon>Amphibalanus</taxon>
    </lineage>
</organism>
<reference evidence="2 3" key="1">
    <citation type="submission" date="2019-07" db="EMBL/GenBank/DDBJ databases">
        <title>Draft genome assembly of a fouling barnacle, Amphibalanus amphitrite (Darwin, 1854): The first reference genome for Thecostraca.</title>
        <authorList>
            <person name="Kim W."/>
        </authorList>
    </citation>
    <scope>NUCLEOTIDE SEQUENCE [LARGE SCALE GENOMIC DNA]</scope>
    <source>
        <strain evidence="2">SNU_AA5</strain>
        <tissue evidence="2">Soma without cirri and trophi</tissue>
    </source>
</reference>
<sequence>MPPVNQPAPADQIRPTAAYQLPTMPPVNQPAPADQIRPTAAYQLPVMPPVNQPAPADQIRPSTAHQLPVMPPVNQPAPADQIRPSTAHQLPAMPPASQGVAGPAGLTAAAAAGPPPQHGGAGAPVTHQSSHAAGAIGSAVPTGHSAVPAPGQWAPPTWPAPPWPTSAWLMPADQLAGGREPSAAALEAAARARGTDIDKFAEHAKAATSSMAKPPAPALRLAGVRSEAAQNLRMRTKFVAVEDSIGKTERAPATVAEYVARVSELLAHRIYHFPDIGLQLAMYMAWLLRRSIGRSLNEVRVADTKARELMATRPQELMTAVDFDHVAQLGSVTPQAAPTAGPRLWCRNFREGRCHSGPRCPSGRYHPTCAVCGSGAHHTDRHSVQPVPFDQPYPSARRPGSARGRGGRR</sequence>
<evidence type="ECO:0000313" key="2">
    <source>
        <dbReference type="EMBL" id="KAF0303798.1"/>
    </source>
</evidence>
<protein>
    <submittedName>
        <fullName evidence="2">Uncharacterized protein</fullName>
    </submittedName>
</protein>
<proteinExistence type="predicted"/>
<feature type="region of interest" description="Disordered" evidence="1">
    <location>
        <begin position="376"/>
        <end position="409"/>
    </location>
</feature>
<keyword evidence="3" id="KW-1185">Reference proteome</keyword>
<evidence type="ECO:0000256" key="1">
    <source>
        <dbReference type="SAM" id="MobiDB-lite"/>
    </source>
</evidence>
<evidence type="ECO:0000313" key="3">
    <source>
        <dbReference type="Proteomes" id="UP000440578"/>
    </source>
</evidence>
<feature type="region of interest" description="Disordered" evidence="1">
    <location>
        <begin position="66"/>
        <end position="162"/>
    </location>
</feature>
<dbReference type="EMBL" id="VIIS01000913">
    <property type="protein sequence ID" value="KAF0303798.1"/>
    <property type="molecule type" value="Genomic_DNA"/>
</dbReference>